<comment type="caution">
    <text evidence="1">The sequence shown here is derived from an EMBL/GenBank/DDBJ whole genome shotgun (WGS) entry which is preliminary data.</text>
</comment>
<name>A0ACC1QXJ6_9HYPO</name>
<dbReference type="EMBL" id="JANAKD010000455">
    <property type="protein sequence ID" value="KAJ3493741.1"/>
    <property type="molecule type" value="Genomic_DNA"/>
</dbReference>
<dbReference type="Proteomes" id="UP001148737">
    <property type="component" value="Unassembled WGS sequence"/>
</dbReference>
<sequence length="122" mass="13326">MPDSDSTAREDGARHEPTISPELAAEINAVLAAQQPANGSMGTKVPISPRLASLLKDLPIKSMPCNFCSFGSEVGDKGYDISGPEREEVIADFERVIEGAMARADFEEKWAKLEYQDQNVRN</sequence>
<protein>
    <submittedName>
        <fullName evidence="1">Uncharacterized protein</fullName>
    </submittedName>
</protein>
<evidence type="ECO:0000313" key="2">
    <source>
        <dbReference type="Proteomes" id="UP001148737"/>
    </source>
</evidence>
<gene>
    <name evidence="1" type="ORF">NLG97_g4542</name>
</gene>
<organism evidence="1 2">
    <name type="scientific">Lecanicillium saksenae</name>
    <dbReference type="NCBI Taxonomy" id="468837"/>
    <lineage>
        <taxon>Eukaryota</taxon>
        <taxon>Fungi</taxon>
        <taxon>Dikarya</taxon>
        <taxon>Ascomycota</taxon>
        <taxon>Pezizomycotina</taxon>
        <taxon>Sordariomycetes</taxon>
        <taxon>Hypocreomycetidae</taxon>
        <taxon>Hypocreales</taxon>
        <taxon>Cordycipitaceae</taxon>
        <taxon>Lecanicillium</taxon>
    </lineage>
</organism>
<reference evidence="1" key="1">
    <citation type="submission" date="2022-07" db="EMBL/GenBank/DDBJ databases">
        <title>Genome Sequence of Lecanicillium saksenae.</title>
        <authorList>
            <person name="Buettner E."/>
        </authorList>
    </citation>
    <scope>NUCLEOTIDE SEQUENCE</scope>
    <source>
        <strain evidence="1">VT-O1</strain>
    </source>
</reference>
<evidence type="ECO:0000313" key="1">
    <source>
        <dbReference type="EMBL" id="KAJ3493741.1"/>
    </source>
</evidence>
<accession>A0ACC1QXJ6</accession>
<proteinExistence type="predicted"/>
<keyword evidence="2" id="KW-1185">Reference proteome</keyword>